<dbReference type="AlphaFoldDB" id="A0AA44XUW4"/>
<accession>A0AA44XUW4</accession>
<dbReference type="PANTHER" id="PTHR42939:SF1">
    <property type="entry name" value="ABC TRANSPORTER ATP-BINDING PROTEIN ALBC-RELATED"/>
    <property type="match status" value="1"/>
</dbReference>
<dbReference type="Proteomes" id="UP000237632">
    <property type="component" value="Unassembled WGS sequence"/>
</dbReference>
<feature type="domain" description="ABC transporter" evidence="4">
    <location>
        <begin position="2"/>
        <end position="216"/>
    </location>
</feature>
<proteinExistence type="predicted"/>
<evidence type="ECO:0000313" key="9">
    <source>
        <dbReference type="Proteomes" id="UP000808215"/>
    </source>
</evidence>
<keyword evidence="1" id="KW-0813">Transport</keyword>
<dbReference type="EMBL" id="JADVKH010000001">
    <property type="protein sequence ID" value="MBJ9685655.1"/>
    <property type="molecule type" value="Genomic_DNA"/>
</dbReference>
<protein>
    <submittedName>
        <fullName evidence="7">ABC transporter ATP-binding protein</fullName>
    </submittedName>
</protein>
<evidence type="ECO:0000313" key="6">
    <source>
        <dbReference type="EMBL" id="MDN7793341.1"/>
    </source>
</evidence>
<evidence type="ECO:0000256" key="2">
    <source>
        <dbReference type="ARBA" id="ARBA00022741"/>
    </source>
</evidence>
<evidence type="ECO:0000259" key="4">
    <source>
        <dbReference type="PROSITE" id="PS50893"/>
    </source>
</evidence>
<dbReference type="Gene3D" id="3.40.50.300">
    <property type="entry name" value="P-loop containing nucleotide triphosphate hydrolases"/>
    <property type="match status" value="1"/>
</dbReference>
<keyword evidence="9" id="KW-1185">Reference proteome</keyword>
<dbReference type="GO" id="GO:0016887">
    <property type="term" value="F:ATP hydrolysis activity"/>
    <property type="evidence" value="ECO:0007669"/>
    <property type="project" value="InterPro"/>
</dbReference>
<dbReference type="PROSITE" id="PS51257">
    <property type="entry name" value="PROKAR_LIPOPROTEIN"/>
    <property type="match status" value="1"/>
</dbReference>
<dbReference type="PANTHER" id="PTHR42939">
    <property type="entry name" value="ABC TRANSPORTER ATP-BINDING PROTEIN ALBC-RELATED"/>
    <property type="match status" value="1"/>
</dbReference>
<dbReference type="EMBL" id="JAUJRV010000001">
    <property type="protein sequence ID" value="MDN7793341.1"/>
    <property type="molecule type" value="Genomic_DNA"/>
</dbReference>
<dbReference type="Proteomes" id="UP001171620">
    <property type="component" value="Unassembled WGS sequence"/>
</dbReference>
<dbReference type="RefSeq" id="WP_046425068.1">
    <property type="nucleotide sequence ID" value="NZ_CADFEY010000004.1"/>
</dbReference>
<dbReference type="InterPro" id="IPR051782">
    <property type="entry name" value="ABC_Transporter_VariousFunc"/>
</dbReference>
<evidence type="ECO:0000256" key="3">
    <source>
        <dbReference type="ARBA" id="ARBA00022840"/>
    </source>
</evidence>
<reference evidence="7 8" key="1">
    <citation type="submission" date="2018-03" db="EMBL/GenBank/DDBJ databases">
        <authorList>
            <person name="Nguyen K."/>
            <person name="Fouts D."/>
            <person name="Sutton G."/>
        </authorList>
    </citation>
    <scope>NUCLEOTIDE SEQUENCE [LARGE SCALE GENOMIC DNA]</scope>
    <source>
        <strain evidence="7 8">AU3578</strain>
    </source>
</reference>
<name>A0AA44XUW4_BURVI</name>
<dbReference type="Proteomes" id="UP000808215">
    <property type="component" value="Unassembled WGS sequence"/>
</dbReference>
<dbReference type="EMBL" id="PVHK01000225">
    <property type="protein sequence ID" value="PRH38896.1"/>
    <property type="molecule type" value="Genomic_DNA"/>
</dbReference>
<comment type="caution">
    <text evidence="7">The sequence shown here is derived from an EMBL/GenBank/DDBJ whole genome shotgun (WGS) entry which is preliminary data.</text>
</comment>
<dbReference type="PROSITE" id="PS50893">
    <property type="entry name" value="ABC_TRANSPORTER_2"/>
    <property type="match status" value="1"/>
</dbReference>
<dbReference type="InterPro" id="IPR027417">
    <property type="entry name" value="P-loop_NTPase"/>
</dbReference>
<dbReference type="GO" id="GO:0005524">
    <property type="term" value="F:ATP binding"/>
    <property type="evidence" value="ECO:0007669"/>
    <property type="project" value="UniProtKB-KW"/>
</dbReference>
<evidence type="ECO:0000313" key="7">
    <source>
        <dbReference type="EMBL" id="PRH38896.1"/>
    </source>
</evidence>
<gene>
    <name evidence="7" type="ORF">C6T65_29540</name>
    <name evidence="5" type="ORF">I5589_01040</name>
    <name evidence="6" type="ORF">QZM33_00030</name>
</gene>
<dbReference type="SUPFAM" id="SSF52540">
    <property type="entry name" value="P-loop containing nucleoside triphosphate hydrolases"/>
    <property type="match status" value="1"/>
</dbReference>
<keyword evidence="2" id="KW-0547">Nucleotide-binding</keyword>
<evidence type="ECO:0000313" key="5">
    <source>
        <dbReference type="EMBL" id="MBJ9685655.1"/>
    </source>
</evidence>
<sequence>MLRIENISKRYGEYVVFQGLHHVTGAGCVALCDENGSGKSTLLGILAGTIDADEGNVWINGHSLRDEPLKAKSSLAYVPDDCMAYPFQTGREFLEFVASTKRTVVGRDTLDLAHRFGLAPHLEKRFEQMSLGTRKKIYLSAITLGESSVVVADEPGDGLDAAARGVLMDLFRTLAKDRVVFFSSHDPKLVEGCGARTLNFADLGRSDSAPVQPFSQ</sequence>
<keyword evidence="3 7" id="KW-0067">ATP-binding</keyword>
<reference evidence="6" key="3">
    <citation type="submission" date="2023-07" db="EMBL/GenBank/DDBJ databases">
        <title>A collection of bacterial strains from the Burkholderia cepacia Research Laboratory and Repository.</title>
        <authorList>
            <person name="Lipuma J."/>
            <person name="Spilker T."/>
            <person name="Caverly L."/>
        </authorList>
    </citation>
    <scope>NUCLEOTIDE SEQUENCE</scope>
    <source>
        <strain evidence="6">AU44268</strain>
    </source>
</reference>
<evidence type="ECO:0000313" key="8">
    <source>
        <dbReference type="Proteomes" id="UP000237632"/>
    </source>
</evidence>
<evidence type="ECO:0000256" key="1">
    <source>
        <dbReference type="ARBA" id="ARBA00022448"/>
    </source>
</evidence>
<organism evidence="7 8">
    <name type="scientific">Burkholderia vietnamiensis</name>
    <dbReference type="NCBI Taxonomy" id="60552"/>
    <lineage>
        <taxon>Bacteria</taxon>
        <taxon>Pseudomonadati</taxon>
        <taxon>Pseudomonadota</taxon>
        <taxon>Betaproteobacteria</taxon>
        <taxon>Burkholderiales</taxon>
        <taxon>Burkholderiaceae</taxon>
        <taxon>Burkholderia</taxon>
        <taxon>Burkholderia cepacia complex</taxon>
    </lineage>
</organism>
<dbReference type="InterPro" id="IPR003439">
    <property type="entry name" value="ABC_transporter-like_ATP-bd"/>
</dbReference>
<reference evidence="5 9" key="2">
    <citation type="submission" date="2020-11" db="EMBL/GenBank/DDBJ databases">
        <title>Enhanced detection system for hospital associated transmission using whole genome sequencing surveillance.</title>
        <authorList>
            <person name="Harrison L.H."/>
            <person name="Van Tyne D."/>
            <person name="Marsh J.W."/>
            <person name="Griffith M.P."/>
            <person name="Snyder D.J."/>
            <person name="Cooper V.S."/>
            <person name="Mustapha M."/>
        </authorList>
    </citation>
    <scope>NUCLEOTIDE SEQUENCE [LARGE SCALE GENOMIC DNA]</scope>
    <source>
        <strain evidence="5 9">BC00020</strain>
    </source>
</reference>
<dbReference type="Pfam" id="PF00005">
    <property type="entry name" value="ABC_tran"/>
    <property type="match status" value="1"/>
</dbReference>